<dbReference type="EMBL" id="UHAQ01000003">
    <property type="protein sequence ID" value="SUK87492.1"/>
    <property type="molecule type" value="Genomic_DNA"/>
</dbReference>
<dbReference type="RefSeq" id="WP_111762097.1">
    <property type="nucleotide sequence ID" value="NZ_CP176566.1"/>
</dbReference>
<name>A0A380E013_STAAU</name>
<dbReference type="Gene3D" id="3.10.20.130">
    <property type="match status" value="1"/>
</dbReference>
<dbReference type="InterPro" id="IPR036120">
    <property type="entry name" value="SAK/SK_sf"/>
</dbReference>
<dbReference type="GO" id="GO:0005576">
    <property type="term" value="C:extracellular region"/>
    <property type="evidence" value="ECO:0007669"/>
    <property type="project" value="InterPro"/>
</dbReference>
<gene>
    <name evidence="1" type="primary">sak</name>
    <name evidence="1" type="ORF">NCTC5664_02787</name>
</gene>
<dbReference type="GO" id="GO:0016301">
    <property type="term" value="F:kinase activity"/>
    <property type="evidence" value="ECO:0007669"/>
    <property type="project" value="UniProtKB-KW"/>
</dbReference>
<keyword evidence="1" id="KW-0418">Kinase</keyword>
<organism evidence="1 2">
    <name type="scientific">Staphylococcus aureus</name>
    <dbReference type="NCBI Taxonomy" id="1280"/>
    <lineage>
        <taxon>Bacteria</taxon>
        <taxon>Bacillati</taxon>
        <taxon>Bacillota</taxon>
        <taxon>Bacilli</taxon>
        <taxon>Bacillales</taxon>
        <taxon>Staphylococcaceae</taxon>
        <taxon>Staphylococcus</taxon>
    </lineage>
</organism>
<dbReference type="AlphaFoldDB" id="A0A380E013"/>
<keyword evidence="1" id="KW-0808">Transferase</keyword>
<protein>
    <submittedName>
        <fullName evidence="1">Staphylokinase</fullName>
    </submittedName>
</protein>
<sequence>MFKRILFFLTVLLLISSTAFDIIGSKKFASGKVVNSKDYHEIQGVHLMMNVTGVDENGKIVYLPQYLEFPLTEGDVLNYKFISEKVQQTLDASGHGKFQFVGFLEGTKIEWNYKNEQKFYDITDSGFKVPDYTKYEKTPNYKLIGKVIVKENNIKDTKQYFENGEKVEVFHEVKFMKRDGDSDVLFPTSVYLDTSFEKMLKIGDKVNPDELYEAANERFKQTDEYKQGYRIVKRLTTSAVENESNHREIYHHLDNPIFEYTISNYREMNGNEHIEGVSEQYYISKNGDDYYPDKQDVEVAFKNESGMIFKKINVSLTDSDIVRAIKGYLRENNLIKIKGKNGEMYIFKGNMTKNGEKSYVAEFQ</sequence>
<dbReference type="Proteomes" id="UP000254502">
    <property type="component" value="Unassembled WGS sequence"/>
</dbReference>
<dbReference type="SUPFAM" id="SSF54328">
    <property type="entry name" value="Staphylokinase/streptokinase"/>
    <property type="match status" value="2"/>
</dbReference>
<evidence type="ECO:0000313" key="1">
    <source>
        <dbReference type="EMBL" id="SUK87492.1"/>
    </source>
</evidence>
<reference evidence="1 2" key="1">
    <citation type="submission" date="2018-06" db="EMBL/GenBank/DDBJ databases">
        <authorList>
            <consortium name="Pathogen Informatics"/>
            <person name="Doyle S."/>
        </authorList>
    </citation>
    <scope>NUCLEOTIDE SEQUENCE [LARGE SCALE GENOMIC DNA]</scope>
    <source>
        <strain evidence="1 2">NCTC5664</strain>
    </source>
</reference>
<accession>A0A380E013</accession>
<dbReference type="Gene3D" id="3.10.20.180">
    <property type="match status" value="1"/>
</dbReference>
<proteinExistence type="predicted"/>
<evidence type="ECO:0000313" key="2">
    <source>
        <dbReference type="Proteomes" id="UP000254502"/>
    </source>
</evidence>